<dbReference type="EMBL" id="ON528933">
    <property type="protein sequence ID" value="USL85061.1"/>
    <property type="molecule type" value="Genomic_DNA"/>
</dbReference>
<feature type="transmembrane region" description="Helical" evidence="1">
    <location>
        <begin position="12"/>
        <end position="33"/>
    </location>
</feature>
<feature type="transmembrane region" description="Helical" evidence="1">
    <location>
        <begin position="39"/>
        <end position="64"/>
    </location>
</feature>
<proteinExistence type="predicted"/>
<evidence type="ECO:0000256" key="1">
    <source>
        <dbReference type="SAM" id="Phobius"/>
    </source>
</evidence>
<sequence>MSAPREYNPRDGLIAVASLTLALVWLFVGPYLFGIERNIPLSAAVALVGAFVLFMFGGVVIQFLQAHDRKNNTPTK</sequence>
<keyword evidence="1" id="KW-0812">Transmembrane</keyword>
<name>A0A9E7SI09_9CAUD</name>
<keyword evidence="1" id="KW-1133">Transmembrane helix</keyword>
<evidence type="ECO:0000313" key="2">
    <source>
        <dbReference type="EMBL" id="USL85061.1"/>
    </source>
</evidence>
<evidence type="ECO:0000313" key="3">
    <source>
        <dbReference type="Proteomes" id="UP001057418"/>
    </source>
</evidence>
<keyword evidence="1" id="KW-0472">Membrane</keyword>
<protein>
    <submittedName>
        <fullName evidence="2">Uncharacterized protein</fullName>
    </submittedName>
</protein>
<reference evidence="2" key="1">
    <citation type="submission" date="2022-05" db="EMBL/GenBank/DDBJ databases">
        <authorList>
            <person name="Ruan C."/>
        </authorList>
    </citation>
    <scope>NUCLEOTIDE SEQUENCE</scope>
</reference>
<dbReference type="Proteomes" id="UP001057418">
    <property type="component" value="Segment"/>
</dbReference>
<accession>A0A9E7SI09</accession>
<organism evidence="2 3">
    <name type="scientific">Arthrobacter phage SWEP2</name>
    <dbReference type="NCBI Taxonomy" id="2945958"/>
    <lineage>
        <taxon>Viruses</taxon>
        <taxon>Duplodnaviria</taxon>
        <taxon>Heunggongvirae</taxon>
        <taxon>Uroviricota</taxon>
        <taxon>Caudoviricetes</taxon>
        <taxon>Casidaviridae</taxon>
        <taxon>Swepdovirus</taxon>
        <taxon>Swepdovirus SWEP2</taxon>
    </lineage>
</organism>
<keyword evidence="3" id="KW-1185">Reference proteome</keyword>